<evidence type="ECO:0000256" key="5">
    <source>
        <dbReference type="ARBA" id="ARBA00022989"/>
    </source>
</evidence>
<dbReference type="PANTHER" id="PTHR10519">
    <property type="entry name" value="GABA-B RECEPTOR"/>
    <property type="match status" value="1"/>
</dbReference>
<evidence type="ECO:0000256" key="11">
    <source>
        <dbReference type="ARBA" id="ARBA00073785"/>
    </source>
</evidence>
<evidence type="ECO:0000256" key="1">
    <source>
        <dbReference type="ARBA" id="ARBA00004651"/>
    </source>
</evidence>
<comment type="subcellular location">
    <subcellularLocation>
        <location evidence="1">Cell membrane</location>
        <topology evidence="1">Multi-pass membrane protein</topology>
    </subcellularLocation>
</comment>
<dbReference type="InParanoid" id="A0A5N4B2C1"/>
<feature type="transmembrane region" description="Helical" evidence="13">
    <location>
        <begin position="572"/>
        <end position="593"/>
    </location>
</feature>
<keyword evidence="4" id="KW-0732">Signal</keyword>
<dbReference type="PANTHER" id="PTHR10519:SF46">
    <property type="entry name" value="METABOTROPIC GABA-B RECEPTOR SUBTYPE 3, ISOFORM A"/>
    <property type="match status" value="1"/>
</dbReference>
<keyword evidence="8" id="KW-0675">Receptor</keyword>
<feature type="transmembrane region" description="Helical" evidence="13">
    <location>
        <begin position="735"/>
        <end position="756"/>
    </location>
</feature>
<reference evidence="15 16" key="1">
    <citation type="journal article" date="2018" name="Elife">
        <title>Firefly genomes illuminate parallel origins of bioluminescence in beetles.</title>
        <authorList>
            <person name="Fallon T.R."/>
            <person name="Lower S.E."/>
            <person name="Chang C.H."/>
            <person name="Bessho-Uehara M."/>
            <person name="Martin G.J."/>
            <person name="Bewick A.J."/>
            <person name="Behringer M."/>
            <person name="Debat H.J."/>
            <person name="Wong I."/>
            <person name="Day J.C."/>
            <person name="Suvorov A."/>
            <person name="Silva C.J."/>
            <person name="Stanger-Hall K.F."/>
            <person name="Hall D.W."/>
            <person name="Schmitz R.J."/>
            <person name="Nelson D.R."/>
            <person name="Lewis S.M."/>
            <person name="Shigenobu S."/>
            <person name="Bybee S.M."/>
            <person name="Larracuente A.M."/>
            <person name="Oba Y."/>
            <person name="Weng J.K."/>
        </authorList>
    </citation>
    <scope>NUCLEOTIDE SEQUENCE [LARGE SCALE GENOMIC DNA]</scope>
    <source>
        <strain evidence="15">1611_PpyrPB1</strain>
        <tissue evidence="15">Whole body</tissue>
    </source>
</reference>
<dbReference type="PROSITE" id="PS50259">
    <property type="entry name" value="G_PROTEIN_RECEP_F3_4"/>
    <property type="match status" value="1"/>
</dbReference>
<dbReference type="SUPFAM" id="SSF53822">
    <property type="entry name" value="Periplasmic binding protein-like I"/>
    <property type="match status" value="1"/>
</dbReference>
<accession>A0A5N4B2C1</accession>
<dbReference type="Pfam" id="PF00003">
    <property type="entry name" value="7tm_3"/>
    <property type="match status" value="1"/>
</dbReference>
<feature type="domain" description="G-protein coupled receptors family 3 profile" evidence="14">
    <location>
        <begin position="543"/>
        <end position="768"/>
    </location>
</feature>
<feature type="transmembrane region" description="Helical" evidence="13">
    <location>
        <begin position="673"/>
        <end position="693"/>
    </location>
</feature>
<name>A0A5N4B2C1_PHOPY</name>
<keyword evidence="5 13" id="KW-1133">Transmembrane helix</keyword>
<feature type="transmembrane region" description="Helical" evidence="13">
    <location>
        <begin position="535"/>
        <end position="552"/>
    </location>
</feature>
<dbReference type="Proteomes" id="UP000327044">
    <property type="component" value="Unassembled WGS sequence"/>
</dbReference>
<evidence type="ECO:0000256" key="8">
    <source>
        <dbReference type="ARBA" id="ARBA00023170"/>
    </source>
</evidence>
<organism evidence="15 16">
    <name type="scientific">Photinus pyralis</name>
    <name type="common">Common eastern firefly</name>
    <name type="synonym">Lampyris pyralis</name>
    <dbReference type="NCBI Taxonomy" id="7054"/>
    <lineage>
        <taxon>Eukaryota</taxon>
        <taxon>Metazoa</taxon>
        <taxon>Ecdysozoa</taxon>
        <taxon>Arthropoda</taxon>
        <taxon>Hexapoda</taxon>
        <taxon>Insecta</taxon>
        <taxon>Pterygota</taxon>
        <taxon>Neoptera</taxon>
        <taxon>Endopterygota</taxon>
        <taxon>Coleoptera</taxon>
        <taxon>Polyphaga</taxon>
        <taxon>Elateriformia</taxon>
        <taxon>Elateroidea</taxon>
        <taxon>Lampyridae</taxon>
        <taxon>Lampyrinae</taxon>
        <taxon>Photinus</taxon>
    </lineage>
</organism>
<evidence type="ECO:0000256" key="12">
    <source>
        <dbReference type="SAM" id="Coils"/>
    </source>
</evidence>
<evidence type="ECO:0000256" key="7">
    <source>
        <dbReference type="ARBA" id="ARBA00023136"/>
    </source>
</evidence>
<dbReference type="FunFam" id="3.40.50.2300:FF:000063">
    <property type="entry name" value="Gamma-aminobutyric acid type B receptor subunit"/>
    <property type="match status" value="1"/>
</dbReference>
<evidence type="ECO:0000313" key="16">
    <source>
        <dbReference type="Proteomes" id="UP000327044"/>
    </source>
</evidence>
<feature type="transmembrane region" description="Helical" evidence="13">
    <location>
        <begin position="614"/>
        <end position="635"/>
    </location>
</feature>
<keyword evidence="3 13" id="KW-0812">Transmembrane</keyword>
<evidence type="ECO:0000313" key="15">
    <source>
        <dbReference type="EMBL" id="KAB0803693.1"/>
    </source>
</evidence>
<dbReference type="CDD" id="cd06366">
    <property type="entry name" value="PBP1_GABAb_receptor"/>
    <property type="match status" value="1"/>
</dbReference>
<feature type="transmembrane region" description="Helical" evidence="13">
    <location>
        <begin position="708"/>
        <end position="729"/>
    </location>
</feature>
<feature type="coiled-coil region" evidence="12">
    <location>
        <begin position="804"/>
        <end position="831"/>
    </location>
</feature>
<keyword evidence="9" id="KW-0325">Glycoprotein</keyword>
<dbReference type="InterPro" id="IPR028082">
    <property type="entry name" value="Peripla_BP_I"/>
</dbReference>
<feature type="transmembrane region" description="Helical" evidence="13">
    <location>
        <begin position="7"/>
        <end position="27"/>
    </location>
</feature>
<comment type="caution">
    <text evidence="15">The sequence shown here is derived from an EMBL/GenBank/DDBJ whole genome shotgun (WGS) entry which is preliminary data.</text>
</comment>
<keyword evidence="2" id="KW-1003">Cell membrane</keyword>
<evidence type="ECO:0000256" key="9">
    <source>
        <dbReference type="ARBA" id="ARBA00023180"/>
    </source>
</evidence>
<keyword evidence="16" id="KW-1185">Reference proteome</keyword>
<evidence type="ECO:0000256" key="4">
    <source>
        <dbReference type="ARBA" id="ARBA00022729"/>
    </source>
</evidence>
<evidence type="ECO:0000259" key="14">
    <source>
        <dbReference type="PROSITE" id="PS50259"/>
    </source>
</evidence>
<dbReference type="AlphaFoldDB" id="A0A5N4B2C1"/>
<proteinExistence type="predicted"/>
<dbReference type="PRINTS" id="PR01177">
    <property type="entry name" value="GABAB1RECPTR"/>
</dbReference>
<keyword evidence="7 13" id="KW-0472">Membrane</keyword>
<dbReference type="InterPro" id="IPR002455">
    <property type="entry name" value="GPCR3_GABA-B"/>
</dbReference>
<dbReference type="EMBL" id="VVIM01000001">
    <property type="protein sequence ID" value="KAB0803693.1"/>
    <property type="molecule type" value="Genomic_DNA"/>
</dbReference>
<dbReference type="InterPro" id="IPR001828">
    <property type="entry name" value="ANF_lig-bd_rcpt"/>
</dbReference>
<dbReference type="PRINTS" id="PR01176">
    <property type="entry name" value="GABABRECEPTR"/>
</dbReference>
<evidence type="ECO:0000256" key="3">
    <source>
        <dbReference type="ARBA" id="ARBA00022692"/>
    </source>
</evidence>
<dbReference type="InterPro" id="IPR017978">
    <property type="entry name" value="GPCR_3_C"/>
</dbReference>
<dbReference type="CDD" id="cd15047">
    <property type="entry name" value="7tmC_GABA-B-like"/>
    <property type="match status" value="1"/>
</dbReference>
<feature type="transmembrane region" description="Helical" evidence="13">
    <location>
        <begin position="493"/>
        <end position="515"/>
    </location>
</feature>
<evidence type="ECO:0000256" key="6">
    <source>
        <dbReference type="ARBA" id="ARBA00023040"/>
    </source>
</evidence>
<dbReference type="Gene3D" id="3.40.50.2300">
    <property type="match status" value="2"/>
</dbReference>
<evidence type="ECO:0000256" key="13">
    <source>
        <dbReference type="SAM" id="Phobius"/>
    </source>
</evidence>
<dbReference type="GO" id="GO:0007214">
    <property type="term" value="P:gamma-aminobutyric acid signaling pathway"/>
    <property type="evidence" value="ECO:0007669"/>
    <property type="project" value="TreeGrafter"/>
</dbReference>
<evidence type="ECO:0000256" key="2">
    <source>
        <dbReference type="ARBA" id="ARBA00022475"/>
    </source>
</evidence>
<evidence type="ECO:0000256" key="10">
    <source>
        <dbReference type="ARBA" id="ARBA00023224"/>
    </source>
</evidence>
<dbReference type="GO" id="GO:0038039">
    <property type="term" value="C:G protein-coupled receptor heterodimeric complex"/>
    <property type="evidence" value="ECO:0007669"/>
    <property type="project" value="TreeGrafter"/>
</dbReference>
<dbReference type="GO" id="GO:0004965">
    <property type="term" value="F:G protein-coupled GABA receptor activity"/>
    <property type="evidence" value="ECO:0007669"/>
    <property type="project" value="InterPro"/>
</dbReference>
<protein>
    <recommendedName>
        <fullName evidence="11">Gamma-aminobutyric acid type B receptor subunit 2</fullName>
    </recommendedName>
</protein>
<keyword evidence="6" id="KW-0297">G-protein coupled receptor</keyword>
<dbReference type="Pfam" id="PF01094">
    <property type="entry name" value="ANF_receptor"/>
    <property type="match status" value="1"/>
</dbReference>
<dbReference type="FunCoup" id="A0A5N4B2C1">
    <property type="interactions" value="58"/>
</dbReference>
<gene>
    <name evidence="15" type="ORF">PPYR_00663</name>
</gene>
<keyword evidence="10" id="KW-0807">Transducer</keyword>
<dbReference type="OrthoDB" id="411630at2759"/>
<keyword evidence="12" id="KW-0175">Coiled coil</keyword>
<dbReference type="FunFam" id="3.40.50.2300:FF:000751">
    <property type="match status" value="1"/>
</dbReference>
<sequence length="952" mass="108124">MANFNPLQGHVCALIILIGCITTYLSYKRKSAAYGEYFPNGTNISVTNLKDAKMFKNYRNYFKIPNLMQNGSSSNDDIYILGLFELSTKWGVREEGLSELAAANLAIEHVNEFQILPGYSLKLMANDTKCDPGVGVDNFFHAIYSNKVVLMVLGSGCSNVTESLANIMSYWNILQVSYGSTSPILSDRNRFPLFFRTVAPDSSHNAARISFIKHFGWKMVATFNLSQQPFQLSSNRFVRELEASDVYCVAMITFSMENYKEQLRVLKERDTRIIIGGFSEKMAPKIFCEVYNLKMYGKDYVWILQDQNGIWWENSKECNTEALRKAVEGVVLVSDYNYLSHNETAISGISNIEFEEQLNISKINVSKHAPQTYDAIWTMALILRESTLCKHSGYLTKFNYNNPDMVKKFVTSMASLKFIGISGPVKFDGADRIGNSILKQLQNGNLSTVAIYYAENGFLDFECLQCSNIKWHGGETPIDQRILKFRLVTIPKLAFFVVFGFATFGIILSMVLLYFNLHFKKRHAFKLSSPRLNNFVVFGCILVYLAVVFLGFDQGNAFFDINQSHLCTIRVYLFSTGFSLTFGSIFAKTYRVHRIFTYSATSLIKDKLLKDKQLIALICVLLIIDGAIVLLWIMVDPLKKTLKDLPIEINLENKGLAYQPQVEVCRSENTTGWFVVIYSYKGFLLIMGVYMAWETRHIKIPSLNDSKYIGICVYSVVSSSTVVLLLNFLSDYTTVSFLVTSLSILASTTITLLLLFTPKLRAVLSESDGENSIAQSMGLKIEYNTRRFLIEDHREVLYRIEVQNKVYKTELETLDKEIARLEQLLKSSTADSTGKDQVCKGIVFLPVPISSQFRASWPSTHSNGFKNQFLSEKELHEPPNEQKLKICDRLKGFFGSIPSMWMFNFVHEKTIGDGVDKNEKRETKSFPEGCIRSEIIEMSPIRSAASYEVGRY</sequence>